<dbReference type="Proteomes" id="UP000663193">
    <property type="component" value="Chromosome 17"/>
</dbReference>
<protein>
    <submittedName>
        <fullName evidence="1">Uncharacterized protein</fullName>
    </submittedName>
</protein>
<dbReference type="AlphaFoldDB" id="A0A7U2FG04"/>
<reference evidence="2" key="1">
    <citation type="journal article" date="2021" name="BMC Genomics">
        <title>Chromosome-level genome assembly and manually-curated proteome of model necrotroph Parastagonospora nodorum Sn15 reveals a genome-wide trove of candidate effector homologs, and redundancy of virulence-related functions within an accessory chromosome.</title>
        <authorList>
            <person name="Bertazzoni S."/>
            <person name="Jones D.A.B."/>
            <person name="Phan H.T."/>
            <person name="Tan K.-C."/>
            <person name="Hane J.K."/>
        </authorList>
    </citation>
    <scope>NUCLEOTIDE SEQUENCE [LARGE SCALE GENOMIC DNA]</scope>
    <source>
        <strain evidence="2">SN15 / ATCC MYA-4574 / FGSC 10173)</strain>
    </source>
</reference>
<organism evidence="1 2">
    <name type="scientific">Phaeosphaeria nodorum (strain SN15 / ATCC MYA-4574 / FGSC 10173)</name>
    <name type="common">Glume blotch fungus</name>
    <name type="synonym">Parastagonospora nodorum</name>
    <dbReference type="NCBI Taxonomy" id="321614"/>
    <lineage>
        <taxon>Eukaryota</taxon>
        <taxon>Fungi</taxon>
        <taxon>Dikarya</taxon>
        <taxon>Ascomycota</taxon>
        <taxon>Pezizomycotina</taxon>
        <taxon>Dothideomycetes</taxon>
        <taxon>Pleosporomycetidae</taxon>
        <taxon>Pleosporales</taxon>
        <taxon>Pleosporineae</taxon>
        <taxon>Phaeosphaeriaceae</taxon>
        <taxon>Parastagonospora</taxon>
    </lineage>
</organism>
<proteinExistence type="predicted"/>
<dbReference type="EMBL" id="CP069039">
    <property type="protein sequence ID" value="QRD04575.1"/>
    <property type="molecule type" value="Genomic_DNA"/>
</dbReference>
<evidence type="ECO:0000313" key="1">
    <source>
        <dbReference type="EMBL" id="QRD04575.1"/>
    </source>
</evidence>
<gene>
    <name evidence="1" type="ORF">JI435_201120</name>
</gene>
<accession>A0A7U2FG04</accession>
<keyword evidence="2" id="KW-1185">Reference proteome</keyword>
<dbReference type="VEuPathDB" id="FungiDB:JI435_201120"/>
<name>A0A7U2FG04_PHANO</name>
<sequence length="109" mass="12034">MHGLSSLRDCSGYHVLLHCQCHIPLHHRTSSEHRNRGLTPTSTIAQRKWCRRLNVLVCLVGGSRLCAHHIQRGGIASMPALLVLALGARKSTELSNLKVMFALMTCNLA</sequence>
<evidence type="ECO:0000313" key="2">
    <source>
        <dbReference type="Proteomes" id="UP000663193"/>
    </source>
</evidence>